<evidence type="ECO:0000256" key="1">
    <source>
        <dbReference type="SAM" id="MobiDB-lite"/>
    </source>
</evidence>
<protein>
    <recommendedName>
        <fullName evidence="4">Replication-relaxation</fullName>
    </recommendedName>
</protein>
<accession>A0A3P3TEZ6</accession>
<dbReference type="RefSeq" id="WP_128636076.1">
    <property type="nucleotide sequence ID" value="NZ_RRCN01000002.1"/>
</dbReference>
<dbReference type="AlphaFoldDB" id="A0A3P3TEZ6"/>
<dbReference type="EMBL" id="RRCN01000002">
    <property type="protein sequence ID" value="RRJ54983.1"/>
    <property type="molecule type" value="Genomic_DNA"/>
</dbReference>
<proteinExistence type="predicted"/>
<evidence type="ECO:0000313" key="3">
    <source>
        <dbReference type="Proteomes" id="UP000267017"/>
    </source>
</evidence>
<gene>
    <name evidence="2" type="ORF">EHV15_36050</name>
</gene>
<reference evidence="2 3" key="1">
    <citation type="submission" date="2018-11" db="EMBL/GenBank/DDBJ databases">
        <title>Genome sequencing of Paenibacillus sp. KCOM 3021 (= ChDC PVNT-B20).</title>
        <authorList>
            <person name="Kook J.-K."/>
            <person name="Park S.-N."/>
            <person name="Lim Y.K."/>
        </authorList>
    </citation>
    <scope>NUCLEOTIDE SEQUENCE [LARGE SCALE GENOMIC DNA]</scope>
    <source>
        <strain evidence="2 3">KCOM 3021</strain>
    </source>
</reference>
<keyword evidence="3" id="KW-1185">Reference proteome</keyword>
<comment type="caution">
    <text evidence="2">The sequence shown here is derived from an EMBL/GenBank/DDBJ whole genome shotgun (WGS) entry which is preliminary data.</text>
</comment>
<dbReference type="OrthoDB" id="2785068at2"/>
<dbReference type="Proteomes" id="UP000267017">
    <property type="component" value="Unassembled WGS sequence"/>
</dbReference>
<evidence type="ECO:0000313" key="2">
    <source>
        <dbReference type="EMBL" id="RRJ54983.1"/>
    </source>
</evidence>
<name>A0A3P3TEZ6_9BACL</name>
<sequence>MSANPGLLTFGSEQPERPVRGVTPSPPAFAFQIVPPERNPYGQDAPNDIEEMLLPDGSQFGLFSDPYAQQVFVKANEGVRNGQYWFNEKLADGHFREKEIKLLDLLSTIRIATRSQIHRAFNQGDVPDDDRSTAEFIKKCRRNGIICAFSWISPLQDGRKKPFVYALTQAGAKAAELVFQKKLPDKFWLQPIVFPPGRSPSMDVFFLDLIANELYSELVRIDRLLEWTRRPTIKIPNSQSNHYPYASFKIIKDKNDFKLFWIEVFRPTRDWVNKVVTRFQRTQLAYNALQEYQRPSRIIMIADGDSRVKILSELAQKFMPSVEIRFTTDERILSGIGPDTFISYNFEKEQLIRRSFPYLKPGFGGMTASEYYASLQPNFEDDEDL</sequence>
<organism evidence="2 3">
    <name type="scientific">Paenibacillus oralis</name>
    <dbReference type="NCBI Taxonomy" id="2490856"/>
    <lineage>
        <taxon>Bacteria</taxon>
        <taxon>Bacillati</taxon>
        <taxon>Bacillota</taxon>
        <taxon>Bacilli</taxon>
        <taxon>Bacillales</taxon>
        <taxon>Paenibacillaceae</taxon>
        <taxon>Paenibacillus</taxon>
    </lineage>
</organism>
<feature type="region of interest" description="Disordered" evidence="1">
    <location>
        <begin position="1"/>
        <end position="26"/>
    </location>
</feature>
<evidence type="ECO:0008006" key="4">
    <source>
        <dbReference type="Google" id="ProtNLM"/>
    </source>
</evidence>